<evidence type="ECO:0000256" key="5">
    <source>
        <dbReference type="ARBA" id="ARBA00022915"/>
    </source>
</evidence>
<comment type="similarity">
    <text evidence="1 13">Belongs to the DapB family.</text>
</comment>
<evidence type="ECO:0000256" key="3">
    <source>
        <dbReference type="ARBA" id="ARBA00022605"/>
    </source>
</evidence>
<evidence type="ECO:0000256" key="12">
    <source>
        <dbReference type="ARBA" id="ARBA00049396"/>
    </source>
</evidence>
<dbReference type="STRING" id="367928.BAD_1303"/>
<evidence type="ECO:0000256" key="7">
    <source>
        <dbReference type="ARBA" id="ARBA00023027"/>
    </source>
</evidence>
<dbReference type="NCBIfam" id="TIGR00036">
    <property type="entry name" value="dapB"/>
    <property type="match status" value="1"/>
</dbReference>
<dbReference type="CDD" id="cd02274">
    <property type="entry name" value="DHDPR_N"/>
    <property type="match status" value="1"/>
</dbReference>
<keyword evidence="17" id="KW-1185">Reference proteome</keyword>
<dbReference type="Pfam" id="PF05173">
    <property type="entry name" value="DapB_C"/>
    <property type="match status" value="1"/>
</dbReference>
<evidence type="ECO:0000259" key="14">
    <source>
        <dbReference type="Pfam" id="PF01113"/>
    </source>
</evidence>
<dbReference type="HOGENOM" id="CLU_047479_0_1_11"/>
<sequence length="287" mass="30507">MHKWNTLWTRTRDFEHMRTANVRHAQHARPRKHQGAAMIKVSVVGAKGRMGSHVVDAVNAAADTELALALDAGDDLAAITPENTDVVVEFTVPSVSLGNVLALVKQGVDVVVGTTGWTEEKLDQVRATLAAAPREGQSVFIAPNFAISAVLADHFAKVAAPYFESAEVIELHHPTKVDAPSGTAFHTAQGIAEARKAAGLGPVPDATETDGGSRGQVVDGIHVHAVRLRGLNAHEEVLFGNSGEQLTIRADSFDRISFMPGVLLAVRKVSTGTYPGLTVGLDHFLDL</sequence>
<feature type="binding site" evidence="13">
    <location>
        <begin position="142"/>
        <end position="145"/>
    </location>
    <ligand>
        <name>NAD(+)</name>
        <dbReference type="ChEBI" id="CHEBI:57540"/>
    </ligand>
</feature>
<feature type="binding site" evidence="13">
    <location>
        <begin position="182"/>
        <end position="183"/>
    </location>
    <ligand>
        <name>(S)-2,3,4,5-tetrahydrodipicolinate</name>
        <dbReference type="ChEBI" id="CHEBI:16845"/>
    </ligand>
</feature>
<keyword evidence="3 13" id="KW-0028">Amino-acid biosynthesis</keyword>
<evidence type="ECO:0000259" key="15">
    <source>
        <dbReference type="Pfam" id="PF05173"/>
    </source>
</evidence>
<dbReference type="GO" id="GO:0051287">
    <property type="term" value="F:NAD binding"/>
    <property type="evidence" value="ECO:0007669"/>
    <property type="project" value="UniProtKB-UniRule"/>
</dbReference>
<keyword evidence="7 13" id="KW-0520">NAD</keyword>
<comment type="subcellular location">
    <subcellularLocation>
        <location evidence="13">Cytoplasm</location>
    </subcellularLocation>
</comment>
<comment type="pathway">
    <text evidence="9 13">Amino-acid biosynthesis; L-lysine biosynthesis via DAP pathway; (S)-tetrahydrodipicolinate from L-aspartate: step 4/4.</text>
</comment>
<dbReference type="PANTHER" id="PTHR20836">
    <property type="entry name" value="DIHYDRODIPICOLINATE REDUCTASE"/>
    <property type="match status" value="1"/>
</dbReference>
<dbReference type="EC" id="1.17.1.8" evidence="10 13"/>
<comment type="catalytic activity">
    <reaction evidence="12 13">
        <text>(S)-2,3,4,5-tetrahydrodipicolinate + NAD(+) + H2O = (2S,4S)-4-hydroxy-2,3,4,5-tetrahydrodipicolinate + NADH + H(+)</text>
        <dbReference type="Rhea" id="RHEA:35323"/>
        <dbReference type="ChEBI" id="CHEBI:15377"/>
        <dbReference type="ChEBI" id="CHEBI:15378"/>
        <dbReference type="ChEBI" id="CHEBI:16845"/>
        <dbReference type="ChEBI" id="CHEBI:57540"/>
        <dbReference type="ChEBI" id="CHEBI:57945"/>
        <dbReference type="ChEBI" id="CHEBI:67139"/>
        <dbReference type="EC" id="1.17.1.8"/>
    </reaction>
</comment>
<dbReference type="EMBL" id="AP009256">
    <property type="protein sequence ID" value="BAF40084.1"/>
    <property type="molecule type" value="Genomic_DNA"/>
</dbReference>
<dbReference type="GO" id="GO:0009089">
    <property type="term" value="P:lysine biosynthetic process via diaminopimelate"/>
    <property type="evidence" value="ECO:0007669"/>
    <property type="project" value="UniProtKB-UniRule"/>
</dbReference>
<evidence type="ECO:0000256" key="8">
    <source>
        <dbReference type="ARBA" id="ARBA00023154"/>
    </source>
</evidence>
<comment type="caution">
    <text evidence="13">Was originally thought to be a dihydrodipicolinate reductase (DHDPR), catalyzing the conversion of dihydrodipicolinate to tetrahydrodipicolinate. However, it was shown in E.coli that the substrate of the enzymatic reaction is not dihydrodipicolinate (DHDP) but in fact (2S,4S)-4-hydroxy-2,3,4,5-tetrahydrodipicolinic acid (HTPA), the product released by the DapA-catalyzed reaction.</text>
</comment>
<accession>A1A301</accession>
<feature type="active site" description="Proton donor/acceptor" evidence="13">
    <location>
        <position position="172"/>
    </location>
</feature>
<dbReference type="PANTHER" id="PTHR20836:SF0">
    <property type="entry name" value="4-HYDROXY-TETRAHYDRODIPICOLINATE REDUCTASE 1, CHLOROPLASTIC-RELATED"/>
    <property type="match status" value="1"/>
</dbReference>
<dbReference type="HAMAP" id="MF_00102">
    <property type="entry name" value="DapB"/>
    <property type="match status" value="1"/>
</dbReference>
<evidence type="ECO:0000256" key="9">
    <source>
        <dbReference type="ARBA" id="ARBA00037922"/>
    </source>
</evidence>
<feature type="binding site" evidence="13">
    <location>
        <begin position="45"/>
        <end position="50"/>
    </location>
    <ligand>
        <name>NAD(+)</name>
        <dbReference type="ChEBI" id="CHEBI:57540"/>
    </ligand>
</feature>
<dbReference type="SUPFAM" id="SSF51735">
    <property type="entry name" value="NAD(P)-binding Rossmann-fold domains"/>
    <property type="match status" value="1"/>
</dbReference>
<dbReference type="InterPro" id="IPR036291">
    <property type="entry name" value="NAD(P)-bd_dom_sf"/>
</dbReference>
<evidence type="ECO:0000256" key="4">
    <source>
        <dbReference type="ARBA" id="ARBA00022857"/>
    </source>
</evidence>
<keyword evidence="4 13" id="KW-0521">NADP</keyword>
<dbReference type="GO" id="GO:0050661">
    <property type="term" value="F:NADP binding"/>
    <property type="evidence" value="ECO:0007669"/>
    <property type="project" value="UniProtKB-UniRule"/>
</dbReference>
<organism evidence="16 17">
    <name type="scientific">Bifidobacterium adolescentis (strain ATCC 15703 / DSM 20083 / NCTC 11814 / E194a)</name>
    <dbReference type="NCBI Taxonomy" id="367928"/>
    <lineage>
        <taxon>Bacteria</taxon>
        <taxon>Bacillati</taxon>
        <taxon>Actinomycetota</taxon>
        <taxon>Actinomycetes</taxon>
        <taxon>Bifidobacteriales</taxon>
        <taxon>Bifidobacteriaceae</taxon>
        <taxon>Bifidobacterium</taxon>
    </lineage>
</organism>
<keyword evidence="5 13" id="KW-0220">Diaminopimelate biosynthesis</keyword>
<dbReference type="FunFam" id="3.30.360.10:FF:000009">
    <property type="entry name" value="4-hydroxy-tetrahydrodipicolinate reductase"/>
    <property type="match status" value="1"/>
</dbReference>
<evidence type="ECO:0000256" key="2">
    <source>
        <dbReference type="ARBA" id="ARBA00022490"/>
    </source>
</evidence>
<evidence type="ECO:0000313" key="17">
    <source>
        <dbReference type="Proteomes" id="UP000008702"/>
    </source>
</evidence>
<dbReference type="PaxDb" id="1680-BADO_1422"/>
<dbReference type="GO" id="GO:0016726">
    <property type="term" value="F:oxidoreductase activity, acting on CH or CH2 groups, NAD or NADP as acceptor"/>
    <property type="evidence" value="ECO:0007669"/>
    <property type="project" value="UniProtKB-UniRule"/>
</dbReference>
<dbReference type="InterPro" id="IPR022664">
    <property type="entry name" value="DapB_N_CS"/>
</dbReference>
<evidence type="ECO:0000256" key="1">
    <source>
        <dbReference type="ARBA" id="ARBA00006642"/>
    </source>
</evidence>
<keyword evidence="8 13" id="KW-0457">Lysine biosynthesis</keyword>
<comment type="subunit">
    <text evidence="13">Homotetramer.</text>
</comment>
<proteinExistence type="inferred from homology"/>
<reference evidence="16 17" key="1">
    <citation type="submission" date="2006-12" db="EMBL/GenBank/DDBJ databases">
        <title>Bifidobacterium adolescentis complete genome sequence.</title>
        <authorList>
            <person name="Suzuki T."/>
            <person name="Tsuda Y."/>
            <person name="Kanou N."/>
            <person name="Inoue T."/>
            <person name="Kumazaki K."/>
            <person name="Nagano S."/>
            <person name="Hirai S."/>
            <person name="Tanaka K."/>
            <person name="Watanabe K."/>
        </authorList>
    </citation>
    <scope>NUCLEOTIDE SEQUENCE [LARGE SCALE GENOMIC DNA]</scope>
    <source>
        <strain evidence="17">ATCC 15703 / DSM 20083 / NCTC 11814 / E194a</strain>
    </source>
</reference>
<dbReference type="GO" id="GO:0005829">
    <property type="term" value="C:cytosol"/>
    <property type="evidence" value="ECO:0007669"/>
    <property type="project" value="TreeGrafter"/>
</dbReference>
<feature type="domain" description="Dihydrodipicolinate reductase C-terminal" evidence="15">
    <location>
        <begin position="151"/>
        <end position="284"/>
    </location>
</feature>
<dbReference type="Gene3D" id="3.40.50.720">
    <property type="entry name" value="NAD(P)-binding Rossmann-like Domain"/>
    <property type="match status" value="1"/>
</dbReference>
<comment type="caution">
    <text evidence="13">Lacks conserved residue(s) required for the propagation of feature annotation.</text>
</comment>
<dbReference type="InterPro" id="IPR000846">
    <property type="entry name" value="DapB_N"/>
</dbReference>
<dbReference type="Gene3D" id="3.30.360.10">
    <property type="entry name" value="Dihydrodipicolinate Reductase, domain 2"/>
    <property type="match status" value="1"/>
</dbReference>
<feature type="domain" description="Dihydrodipicolinate reductase N-terminal" evidence="14">
    <location>
        <begin position="39"/>
        <end position="145"/>
    </location>
</feature>
<keyword evidence="2 13" id="KW-0963">Cytoplasm</keyword>
<dbReference type="PIRSF" id="PIRSF000161">
    <property type="entry name" value="DHPR"/>
    <property type="match status" value="1"/>
</dbReference>
<dbReference type="InterPro" id="IPR023940">
    <property type="entry name" value="DHDPR_bac"/>
</dbReference>
<dbReference type="AlphaFoldDB" id="A1A301"/>
<dbReference type="KEGG" id="bad:BAD_1303"/>
<comment type="function">
    <text evidence="13">Catalyzes the conversion of 4-hydroxy-tetrahydrodipicolinate (HTPA) to tetrahydrodipicolinate.</text>
</comment>
<dbReference type="GO" id="GO:0019877">
    <property type="term" value="P:diaminopimelate biosynthetic process"/>
    <property type="evidence" value="ECO:0007669"/>
    <property type="project" value="UniProtKB-UniRule"/>
</dbReference>
<evidence type="ECO:0000256" key="13">
    <source>
        <dbReference type="HAMAP-Rule" id="MF_00102"/>
    </source>
</evidence>
<dbReference type="PROSITE" id="PS01298">
    <property type="entry name" value="DAPB"/>
    <property type="match status" value="1"/>
</dbReference>
<keyword evidence="6 13" id="KW-0560">Oxidoreductase</keyword>
<dbReference type="UniPathway" id="UPA00034">
    <property type="reaction ID" value="UER00018"/>
</dbReference>
<evidence type="ECO:0000256" key="10">
    <source>
        <dbReference type="ARBA" id="ARBA00038983"/>
    </source>
</evidence>
<dbReference type="Pfam" id="PF01113">
    <property type="entry name" value="DapB_N"/>
    <property type="match status" value="1"/>
</dbReference>
<dbReference type="GO" id="GO:0008839">
    <property type="term" value="F:4-hydroxy-tetrahydrodipicolinate reductase"/>
    <property type="evidence" value="ECO:0007669"/>
    <property type="project" value="UniProtKB-UniRule"/>
</dbReference>
<comment type="catalytic activity">
    <reaction evidence="11 13">
        <text>(S)-2,3,4,5-tetrahydrodipicolinate + NADP(+) + H2O = (2S,4S)-4-hydroxy-2,3,4,5-tetrahydrodipicolinate + NADPH + H(+)</text>
        <dbReference type="Rhea" id="RHEA:35331"/>
        <dbReference type="ChEBI" id="CHEBI:15377"/>
        <dbReference type="ChEBI" id="CHEBI:15378"/>
        <dbReference type="ChEBI" id="CHEBI:16845"/>
        <dbReference type="ChEBI" id="CHEBI:57783"/>
        <dbReference type="ChEBI" id="CHEBI:58349"/>
        <dbReference type="ChEBI" id="CHEBI:67139"/>
        <dbReference type="EC" id="1.17.1.8"/>
    </reaction>
</comment>
<feature type="binding site" evidence="13">
    <location>
        <begin position="113"/>
        <end position="115"/>
    </location>
    <ligand>
        <name>NAD(+)</name>
        <dbReference type="ChEBI" id="CHEBI:57540"/>
    </ligand>
</feature>
<dbReference type="Proteomes" id="UP000008702">
    <property type="component" value="Chromosome"/>
</dbReference>
<evidence type="ECO:0000313" key="16">
    <source>
        <dbReference type="EMBL" id="BAF40084.1"/>
    </source>
</evidence>
<protein>
    <recommendedName>
        <fullName evidence="10 13">4-hydroxy-tetrahydrodipicolinate reductase</fullName>
        <shortName evidence="13">HTPA reductase</shortName>
        <ecNumber evidence="10 13">1.17.1.8</ecNumber>
    </recommendedName>
</protein>
<feature type="binding site" evidence="13">
    <location>
        <position position="71"/>
    </location>
    <ligand>
        <name>NAD(+)</name>
        <dbReference type="ChEBI" id="CHEBI:57540"/>
    </ligand>
</feature>
<evidence type="ECO:0000256" key="6">
    <source>
        <dbReference type="ARBA" id="ARBA00023002"/>
    </source>
</evidence>
<feature type="binding site" evidence="13">
    <location>
        <position position="173"/>
    </location>
    <ligand>
        <name>(S)-2,3,4,5-tetrahydrodipicolinate</name>
        <dbReference type="ChEBI" id="CHEBI:16845"/>
    </ligand>
</feature>
<dbReference type="InterPro" id="IPR022663">
    <property type="entry name" value="DapB_C"/>
</dbReference>
<dbReference type="SUPFAM" id="SSF55347">
    <property type="entry name" value="Glyceraldehyde-3-phosphate dehydrogenase-like, C-terminal domain"/>
    <property type="match status" value="1"/>
</dbReference>
<evidence type="ECO:0000256" key="11">
    <source>
        <dbReference type="ARBA" id="ARBA00049080"/>
    </source>
</evidence>
<name>A1A301_BIFAA</name>
<feature type="active site" description="Proton donor" evidence="13">
    <location>
        <position position="176"/>
    </location>
</feature>
<gene>
    <name evidence="13 16" type="primary">dapB</name>
    <name evidence="16" type="ordered locus">BAD_1303</name>
</gene>